<comment type="similarity">
    <text evidence="1 7">Belongs to the cytochrome P450 family.</text>
</comment>
<dbReference type="PANTHER" id="PTHR46696:SF3">
    <property type="entry name" value="PULCHERRIMINIC ACID SYNTHASE"/>
    <property type="match status" value="1"/>
</dbReference>
<sequence>MSKVIEAWNVHPTSTWMRGVRPAQPVAFVEELGSWCVYGYDEVQQVLSDHETFSAATAALAPVQVDEQFQQGDISQMDPPEQTKYRKLIGRAFSPRVINQLEPTIAKITEELLDAVADQGRMEVVADFAYPLPVRVIADLLGVDSKDFHLFKGAAFDIIENMAGIDFIAGGEDAEERVHGAEQRLQPLLDYMFEQVLERRKHPREDLLTYLAQVEEDGQRLTDREVVNVANILLMTGHITSTMMVGNTVVCLETEPDKLARVRADRSLVPGAVEEAVRLLPPAAVLSRATRKETVLGGVTIPKDQMVLPWVAAANRDPLKFDRPDEFLPDREPNDHISFGHGVHYCLGTRLARLEGRIAVNALLDRFPNLRRDPEKPVEFFPSVDMVGVRSMHALLD</sequence>
<evidence type="ECO:0000313" key="8">
    <source>
        <dbReference type="EMBL" id="RAG85062.1"/>
    </source>
</evidence>
<dbReference type="RefSeq" id="WP_111501283.1">
    <property type="nucleotide sequence ID" value="NZ_QKYN01000053.1"/>
</dbReference>
<evidence type="ECO:0000256" key="4">
    <source>
        <dbReference type="ARBA" id="ARBA00023002"/>
    </source>
</evidence>
<dbReference type="EMBL" id="QKYN01000053">
    <property type="protein sequence ID" value="RAG85062.1"/>
    <property type="molecule type" value="Genomic_DNA"/>
</dbReference>
<dbReference type="CDD" id="cd11032">
    <property type="entry name" value="P450_EryK-like"/>
    <property type="match status" value="1"/>
</dbReference>
<dbReference type="InterPro" id="IPR002397">
    <property type="entry name" value="Cyt_P450_B"/>
</dbReference>
<dbReference type="InterPro" id="IPR001128">
    <property type="entry name" value="Cyt_P450"/>
</dbReference>
<dbReference type="FunFam" id="1.10.630.10:FF:000018">
    <property type="entry name" value="Cytochrome P450 monooxygenase"/>
    <property type="match status" value="1"/>
</dbReference>
<dbReference type="GO" id="GO:0020037">
    <property type="term" value="F:heme binding"/>
    <property type="evidence" value="ECO:0007669"/>
    <property type="project" value="InterPro"/>
</dbReference>
<gene>
    <name evidence="8" type="ORF">DN069_13980</name>
</gene>
<dbReference type="OrthoDB" id="5500002at2"/>
<dbReference type="PROSITE" id="PS00086">
    <property type="entry name" value="CYTOCHROME_P450"/>
    <property type="match status" value="1"/>
</dbReference>
<evidence type="ECO:0000313" key="9">
    <source>
        <dbReference type="Proteomes" id="UP000248889"/>
    </source>
</evidence>
<dbReference type="InterPro" id="IPR017972">
    <property type="entry name" value="Cyt_P450_CS"/>
</dbReference>
<dbReference type="AlphaFoldDB" id="A0A2X0IJ54"/>
<evidence type="ECO:0000256" key="7">
    <source>
        <dbReference type="RuleBase" id="RU000461"/>
    </source>
</evidence>
<dbReference type="Gene3D" id="1.10.630.10">
    <property type="entry name" value="Cytochrome P450"/>
    <property type="match status" value="1"/>
</dbReference>
<reference evidence="8 9" key="1">
    <citation type="submission" date="2018-06" db="EMBL/GenBank/DDBJ databases">
        <title>Streptacidiphilus pinicola sp. nov., isolated from pine grove soil.</title>
        <authorList>
            <person name="Roh S.G."/>
            <person name="Park S."/>
            <person name="Kim M.-K."/>
            <person name="Yun B.-R."/>
            <person name="Park J."/>
            <person name="Kim M.J."/>
            <person name="Kim Y.S."/>
            <person name="Kim S.B."/>
        </authorList>
    </citation>
    <scope>NUCLEOTIDE SEQUENCE [LARGE SCALE GENOMIC DNA]</scope>
    <source>
        <strain evidence="8 9">MMS16-CNU450</strain>
    </source>
</reference>
<dbReference type="PANTHER" id="PTHR46696">
    <property type="entry name" value="P450, PUTATIVE (EUROFUNG)-RELATED"/>
    <property type="match status" value="1"/>
</dbReference>
<dbReference type="PRINTS" id="PR00359">
    <property type="entry name" value="BP450"/>
</dbReference>
<comment type="caution">
    <text evidence="8">The sequence shown here is derived from an EMBL/GenBank/DDBJ whole genome shotgun (WGS) entry which is preliminary data.</text>
</comment>
<dbReference type="InterPro" id="IPR036396">
    <property type="entry name" value="Cyt_P450_sf"/>
</dbReference>
<organism evidence="8 9">
    <name type="scientific">Streptacidiphilus pinicola</name>
    <dbReference type="NCBI Taxonomy" id="2219663"/>
    <lineage>
        <taxon>Bacteria</taxon>
        <taxon>Bacillati</taxon>
        <taxon>Actinomycetota</taxon>
        <taxon>Actinomycetes</taxon>
        <taxon>Kitasatosporales</taxon>
        <taxon>Streptomycetaceae</taxon>
        <taxon>Streptacidiphilus</taxon>
    </lineage>
</organism>
<evidence type="ECO:0000256" key="6">
    <source>
        <dbReference type="ARBA" id="ARBA00023033"/>
    </source>
</evidence>
<dbReference type="Proteomes" id="UP000248889">
    <property type="component" value="Unassembled WGS sequence"/>
</dbReference>
<proteinExistence type="inferred from homology"/>
<keyword evidence="2 7" id="KW-0349">Heme</keyword>
<keyword evidence="3 7" id="KW-0479">Metal-binding</keyword>
<dbReference type="Pfam" id="PF00067">
    <property type="entry name" value="p450"/>
    <property type="match status" value="1"/>
</dbReference>
<dbReference type="SUPFAM" id="SSF48264">
    <property type="entry name" value="Cytochrome P450"/>
    <property type="match status" value="1"/>
</dbReference>
<accession>A0A2X0IJ54</accession>
<evidence type="ECO:0000256" key="1">
    <source>
        <dbReference type="ARBA" id="ARBA00010617"/>
    </source>
</evidence>
<keyword evidence="6 7" id="KW-0503">Monooxygenase</keyword>
<evidence type="ECO:0000256" key="2">
    <source>
        <dbReference type="ARBA" id="ARBA00022617"/>
    </source>
</evidence>
<keyword evidence="5 7" id="KW-0408">Iron</keyword>
<dbReference type="GO" id="GO:0005506">
    <property type="term" value="F:iron ion binding"/>
    <property type="evidence" value="ECO:0007669"/>
    <property type="project" value="InterPro"/>
</dbReference>
<evidence type="ECO:0000256" key="3">
    <source>
        <dbReference type="ARBA" id="ARBA00022723"/>
    </source>
</evidence>
<dbReference type="GO" id="GO:0004497">
    <property type="term" value="F:monooxygenase activity"/>
    <property type="evidence" value="ECO:0007669"/>
    <property type="project" value="UniProtKB-KW"/>
</dbReference>
<protein>
    <submittedName>
        <fullName evidence="8">Cytochrome P450</fullName>
    </submittedName>
</protein>
<dbReference type="GO" id="GO:0016705">
    <property type="term" value="F:oxidoreductase activity, acting on paired donors, with incorporation or reduction of molecular oxygen"/>
    <property type="evidence" value="ECO:0007669"/>
    <property type="project" value="InterPro"/>
</dbReference>
<keyword evidence="4 7" id="KW-0560">Oxidoreductase</keyword>
<name>A0A2X0IJ54_9ACTN</name>
<keyword evidence="9" id="KW-1185">Reference proteome</keyword>
<evidence type="ECO:0000256" key="5">
    <source>
        <dbReference type="ARBA" id="ARBA00023004"/>
    </source>
</evidence>